<keyword evidence="9" id="KW-0289">Folate biosynthesis</keyword>
<dbReference type="InterPro" id="IPR035907">
    <property type="entry name" value="Hppk_sf"/>
</dbReference>
<evidence type="ECO:0000256" key="10">
    <source>
        <dbReference type="ARBA" id="ARBA00029409"/>
    </source>
</evidence>
<dbReference type="InParanoid" id="A0A4R6QLI7"/>
<comment type="similarity">
    <text evidence="2">Belongs to the HPPK family.</text>
</comment>
<name>A0A4R6QLI7_9BURK</name>
<dbReference type="FunCoup" id="A0A4R6QLI7">
    <property type="interactions" value="516"/>
</dbReference>
<organism evidence="14 15">
    <name type="scientific">Roseateles toxinivorans</name>
    <dbReference type="NCBI Taxonomy" id="270368"/>
    <lineage>
        <taxon>Bacteria</taxon>
        <taxon>Pseudomonadati</taxon>
        <taxon>Pseudomonadota</taxon>
        <taxon>Betaproteobacteria</taxon>
        <taxon>Burkholderiales</taxon>
        <taxon>Sphaerotilaceae</taxon>
        <taxon>Roseateles</taxon>
    </lineage>
</organism>
<dbReference type="EC" id="2.7.6.3" evidence="3"/>
<keyword evidence="6" id="KW-0547">Nucleotide-binding</keyword>
<evidence type="ECO:0000256" key="1">
    <source>
        <dbReference type="ARBA" id="ARBA00005051"/>
    </source>
</evidence>
<dbReference type="GO" id="GO:0003848">
    <property type="term" value="F:2-amino-4-hydroxy-6-hydroxymethyldihydropteridine diphosphokinase activity"/>
    <property type="evidence" value="ECO:0007669"/>
    <property type="project" value="UniProtKB-EC"/>
</dbReference>
<dbReference type="GO" id="GO:0016301">
    <property type="term" value="F:kinase activity"/>
    <property type="evidence" value="ECO:0007669"/>
    <property type="project" value="UniProtKB-KW"/>
</dbReference>
<dbReference type="Pfam" id="PF01288">
    <property type="entry name" value="HPPK"/>
    <property type="match status" value="1"/>
</dbReference>
<evidence type="ECO:0000256" key="6">
    <source>
        <dbReference type="ARBA" id="ARBA00022741"/>
    </source>
</evidence>
<sequence length="163" mass="17426">MPVEKAFIGLGANLGDARATLDAALAALQQLPQTEWLGCSSFYRTAPVDAHGPDYLNAVAALRTGLSPQALLSALQAIERANGRERPYRNAPRTLDLDLLLYGNQVLDTSALQLPHPRMHQRAFVLAPLLEIDPGVQIPGQGAAAPLLAGLGDQTMQRLGETR</sequence>
<evidence type="ECO:0000259" key="13">
    <source>
        <dbReference type="PROSITE" id="PS00794"/>
    </source>
</evidence>
<dbReference type="OrthoDB" id="9808041at2"/>
<comment type="caution">
    <text evidence="14">The sequence shown here is derived from an EMBL/GenBank/DDBJ whole genome shotgun (WGS) entry which is preliminary data.</text>
</comment>
<accession>A0A4R6QLI7</accession>
<dbReference type="GO" id="GO:0046656">
    <property type="term" value="P:folic acid biosynthetic process"/>
    <property type="evidence" value="ECO:0007669"/>
    <property type="project" value="UniProtKB-KW"/>
</dbReference>
<evidence type="ECO:0000313" key="14">
    <source>
        <dbReference type="EMBL" id="TDP63065.1"/>
    </source>
</evidence>
<protein>
    <recommendedName>
        <fullName evidence="4">2-amino-4-hydroxy-6-hydroxymethyldihydropteridine pyrophosphokinase</fullName>
        <ecNumber evidence="3">2.7.6.3</ecNumber>
    </recommendedName>
    <alternativeName>
        <fullName evidence="11">6-hydroxymethyl-7,8-dihydropterin pyrophosphokinase</fullName>
    </alternativeName>
    <alternativeName>
        <fullName evidence="12">7,8-dihydro-6-hydroxymethylpterin-pyrophosphokinase</fullName>
    </alternativeName>
</protein>
<gene>
    <name evidence="14" type="ORF">DES47_10565</name>
</gene>
<evidence type="ECO:0000256" key="12">
    <source>
        <dbReference type="ARBA" id="ARBA00033413"/>
    </source>
</evidence>
<dbReference type="PROSITE" id="PS00794">
    <property type="entry name" value="HPPK"/>
    <property type="match status" value="1"/>
</dbReference>
<dbReference type="EMBL" id="SNXS01000005">
    <property type="protein sequence ID" value="TDP63065.1"/>
    <property type="molecule type" value="Genomic_DNA"/>
</dbReference>
<dbReference type="NCBIfam" id="TIGR01498">
    <property type="entry name" value="folK"/>
    <property type="match status" value="1"/>
</dbReference>
<comment type="pathway">
    <text evidence="1">Cofactor biosynthesis; tetrahydrofolate biosynthesis; 2-amino-4-hydroxy-6-hydroxymethyl-7,8-dihydropteridine diphosphate from 7,8-dihydroneopterin triphosphate: step 4/4.</text>
</comment>
<feature type="domain" description="7,8-dihydro-6-hydroxymethylpterin-pyrophosphokinase" evidence="13">
    <location>
        <begin position="89"/>
        <end position="100"/>
    </location>
</feature>
<dbReference type="CDD" id="cd00483">
    <property type="entry name" value="HPPK"/>
    <property type="match status" value="1"/>
</dbReference>
<evidence type="ECO:0000313" key="15">
    <source>
        <dbReference type="Proteomes" id="UP000295361"/>
    </source>
</evidence>
<dbReference type="Gene3D" id="3.30.70.560">
    <property type="entry name" value="7,8-Dihydro-6-hydroxymethylpterin-pyrophosphokinase HPPK"/>
    <property type="match status" value="1"/>
</dbReference>
<proteinExistence type="inferred from homology"/>
<evidence type="ECO:0000256" key="8">
    <source>
        <dbReference type="ARBA" id="ARBA00022840"/>
    </source>
</evidence>
<dbReference type="PANTHER" id="PTHR43071:SF1">
    <property type="entry name" value="2-AMINO-4-HYDROXY-6-HYDROXYMETHYLDIHYDROPTERIDINE PYROPHOSPHOKINASE"/>
    <property type="match status" value="1"/>
</dbReference>
<evidence type="ECO:0000256" key="11">
    <source>
        <dbReference type="ARBA" id="ARBA00029766"/>
    </source>
</evidence>
<reference evidence="14 15" key="1">
    <citation type="submission" date="2019-03" db="EMBL/GenBank/DDBJ databases">
        <title>Genomic Encyclopedia of Type Strains, Phase IV (KMG-IV): sequencing the most valuable type-strain genomes for metagenomic binning, comparative biology and taxonomic classification.</title>
        <authorList>
            <person name="Goeker M."/>
        </authorList>
    </citation>
    <scope>NUCLEOTIDE SEQUENCE [LARGE SCALE GENOMIC DNA]</scope>
    <source>
        <strain evidence="14 15">DSM 16998</strain>
    </source>
</reference>
<comment type="function">
    <text evidence="10">Catalyzes the transfer of pyrophosphate from adenosine triphosphate (ATP) to 6-hydroxymethyl-7,8-dihydropterin, an enzymatic step in folate biosynthesis pathway.</text>
</comment>
<evidence type="ECO:0000256" key="5">
    <source>
        <dbReference type="ARBA" id="ARBA00022679"/>
    </source>
</evidence>
<dbReference type="GO" id="GO:0046654">
    <property type="term" value="P:tetrahydrofolate biosynthetic process"/>
    <property type="evidence" value="ECO:0007669"/>
    <property type="project" value="UniProtKB-UniPathway"/>
</dbReference>
<dbReference type="GO" id="GO:0005524">
    <property type="term" value="F:ATP binding"/>
    <property type="evidence" value="ECO:0007669"/>
    <property type="project" value="UniProtKB-KW"/>
</dbReference>
<dbReference type="RefSeq" id="WP_133702260.1">
    <property type="nucleotide sequence ID" value="NZ_SNXS01000005.1"/>
</dbReference>
<dbReference type="InterPro" id="IPR000550">
    <property type="entry name" value="Hppk"/>
</dbReference>
<dbReference type="AlphaFoldDB" id="A0A4R6QLI7"/>
<dbReference type="PANTHER" id="PTHR43071">
    <property type="entry name" value="2-AMINO-4-HYDROXY-6-HYDROXYMETHYLDIHYDROPTERIDINE PYROPHOSPHOKINASE"/>
    <property type="match status" value="1"/>
</dbReference>
<keyword evidence="8" id="KW-0067">ATP-binding</keyword>
<keyword evidence="15" id="KW-1185">Reference proteome</keyword>
<dbReference type="Proteomes" id="UP000295361">
    <property type="component" value="Unassembled WGS sequence"/>
</dbReference>
<evidence type="ECO:0000256" key="2">
    <source>
        <dbReference type="ARBA" id="ARBA00005810"/>
    </source>
</evidence>
<keyword evidence="5" id="KW-0808">Transferase</keyword>
<keyword evidence="7 14" id="KW-0418">Kinase</keyword>
<evidence type="ECO:0000256" key="9">
    <source>
        <dbReference type="ARBA" id="ARBA00022909"/>
    </source>
</evidence>
<evidence type="ECO:0000256" key="7">
    <source>
        <dbReference type="ARBA" id="ARBA00022777"/>
    </source>
</evidence>
<dbReference type="SUPFAM" id="SSF55083">
    <property type="entry name" value="6-hydroxymethyl-7,8-dihydropterin pyrophosphokinase, HPPK"/>
    <property type="match status" value="1"/>
</dbReference>
<dbReference type="UniPathway" id="UPA00077">
    <property type="reaction ID" value="UER00155"/>
</dbReference>
<evidence type="ECO:0000256" key="4">
    <source>
        <dbReference type="ARBA" id="ARBA00016218"/>
    </source>
</evidence>
<evidence type="ECO:0000256" key="3">
    <source>
        <dbReference type="ARBA" id="ARBA00013253"/>
    </source>
</evidence>